<evidence type="ECO:0000259" key="2">
    <source>
        <dbReference type="Pfam" id="PF00975"/>
    </source>
</evidence>
<protein>
    <submittedName>
        <fullName evidence="3">Thioesterase</fullName>
    </submittedName>
</protein>
<dbReference type="OrthoDB" id="8480037at2"/>
<dbReference type="PANTHER" id="PTHR11487:SF0">
    <property type="entry name" value="S-ACYL FATTY ACID SYNTHASE THIOESTERASE, MEDIUM CHAIN"/>
    <property type="match status" value="1"/>
</dbReference>
<name>A0A0G3BSH2_9BURK</name>
<organism evidence="3 4">
    <name type="scientific">Caldimonas brevitalea</name>
    <dbReference type="NCBI Taxonomy" id="413882"/>
    <lineage>
        <taxon>Bacteria</taxon>
        <taxon>Pseudomonadati</taxon>
        <taxon>Pseudomonadota</taxon>
        <taxon>Betaproteobacteria</taxon>
        <taxon>Burkholderiales</taxon>
        <taxon>Sphaerotilaceae</taxon>
        <taxon>Caldimonas</taxon>
    </lineage>
</organism>
<dbReference type="KEGG" id="pbh:AAW51_4262"/>
<dbReference type="EMBL" id="CP011371">
    <property type="protein sequence ID" value="AKJ30953.1"/>
    <property type="molecule type" value="Genomic_DNA"/>
</dbReference>
<evidence type="ECO:0000313" key="3">
    <source>
        <dbReference type="EMBL" id="AKJ30953.1"/>
    </source>
</evidence>
<dbReference type="RefSeq" id="WP_053013828.1">
    <property type="nucleotide sequence ID" value="NZ_CP011371.1"/>
</dbReference>
<dbReference type="Pfam" id="PF00975">
    <property type="entry name" value="Thioesterase"/>
    <property type="match status" value="1"/>
</dbReference>
<dbReference type="InterPro" id="IPR012223">
    <property type="entry name" value="TEII"/>
</dbReference>
<proteinExistence type="inferred from homology"/>
<dbReference type="InterPro" id="IPR029058">
    <property type="entry name" value="AB_hydrolase_fold"/>
</dbReference>
<dbReference type="STRING" id="413882.AAW51_4262"/>
<sequence>MTRLAGGLGGSVVPGAHHLNWHRQGEQRVLGFGYAGGHGAVFGGLAAQLPPAFGLAEFVMPGRQRRAREAPATTLERACEEAMAELRGWSQPPLLLGYSMGALLAYETARRLQAEGRPPHALLVCALNAPHRLLPPEGVHRYPLPRLQQHLARLGGTPAEVLNDLDVLACFAPAVQSDYALVETYRFVPSPPLGCPIVVLAGRQDDRTTGPGVAAWQELTTAAFREQWVDAGHFFLHAQPQLLAQGLAEAARLAEGAAPTLDAKDLHA</sequence>
<feature type="domain" description="Thioesterase" evidence="2">
    <location>
        <begin position="29"/>
        <end position="241"/>
    </location>
</feature>
<comment type="similarity">
    <text evidence="1">Belongs to the thioesterase family.</text>
</comment>
<dbReference type="Gene3D" id="3.40.50.1820">
    <property type="entry name" value="alpha/beta hydrolase"/>
    <property type="match status" value="1"/>
</dbReference>
<dbReference type="InterPro" id="IPR001031">
    <property type="entry name" value="Thioesterase"/>
</dbReference>
<dbReference type="PANTHER" id="PTHR11487">
    <property type="entry name" value="THIOESTERASE"/>
    <property type="match status" value="1"/>
</dbReference>
<dbReference type="GO" id="GO:0008610">
    <property type="term" value="P:lipid biosynthetic process"/>
    <property type="evidence" value="ECO:0007669"/>
    <property type="project" value="TreeGrafter"/>
</dbReference>
<dbReference type="SUPFAM" id="SSF53474">
    <property type="entry name" value="alpha/beta-Hydrolases"/>
    <property type="match status" value="1"/>
</dbReference>
<accession>A0A0G3BSH2</accession>
<gene>
    <name evidence="3" type="ORF">AAW51_4262</name>
</gene>
<reference evidence="3 4" key="1">
    <citation type="submission" date="2015-05" db="EMBL/GenBank/DDBJ databases">
        <authorList>
            <person name="Tang B."/>
            <person name="Yu Y."/>
        </authorList>
    </citation>
    <scope>NUCLEOTIDE SEQUENCE [LARGE SCALE GENOMIC DNA]</scope>
    <source>
        <strain evidence="3 4">DSM 7029</strain>
    </source>
</reference>
<dbReference type="Proteomes" id="UP000035352">
    <property type="component" value="Chromosome"/>
</dbReference>
<evidence type="ECO:0000256" key="1">
    <source>
        <dbReference type="ARBA" id="ARBA00007169"/>
    </source>
</evidence>
<evidence type="ECO:0000313" key="4">
    <source>
        <dbReference type="Proteomes" id="UP000035352"/>
    </source>
</evidence>
<keyword evidence="4" id="KW-1185">Reference proteome</keyword>
<dbReference type="AlphaFoldDB" id="A0A0G3BSH2"/>